<dbReference type="PIRSF" id="PIRSF006487">
    <property type="entry name" value="GcvT"/>
    <property type="match status" value="1"/>
</dbReference>
<dbReference type="InterPro" id="IPR028896">
    <property type="entry name" value="GcvT/YgfZ/DmdA"/>
</dbReference>
<dbReference type="Gene3D" id="3.30.1360.120">
    <property type="entry name" value="Probable tRNA modification gtpase trme, domain 1"/>
    <property type="match status" value="1"/>
</dbReference>
<evidence type="ECO:0000313" key="3">
    <source>
        <dbReference type="EMBL" id="QPF90687.1"/>
    </source>
</evidence>
<dbReference type="InterPro" id="IPR029043">
    <property type="entry name" value="GcvT/YgfZ_C"/>
</dbReference>
<keyword evidence="4" id="KW-1185">Reference proteome</keyword>
<gene>
    <name evidence="3" type="ORF">IC761_30030</name>
</gene>
<dbReference type="PANTHER" id="PTHR43757">
    <property type="entry name" value="AMINOMETHYLTRANSFERASE"/>
    <property type="match status" value="1"/>
</dbReference>
<dbReference type="SUPFAM" id="SSF103025">
    <property type="entry name" value="Folate-binding domain"/>
    <property type="match status" value="1"/>
</dbReference>
<dbReference type="KEGG" id="bcou:IC761_30030"/>
<evidence type="ECO:0000259" key="2">
    <source>
        <dbReference type="Pfam" id="PF01571"/>
    </source>
</evidence>
<accession>A0A7S9D3W7</accession>
<organism evidence="3 4">
    <name type="scientific">Bradyrhizobium commune</name>
    <dbReference type="NCBI Taxonomy" id="83627"/>
    <lineage>
        <taxon>Bacteria</taxon>
        <taxon>Pseudomonadati</taxon>
        <taxon>Pseudomonadota</taxon>
        <taxon>Alphaproteobacteria</taxon>
        <taxon>Hyphomicrobiales</taxon>
        <taxon>Nitrobacteraceae</taxon>
        <taxon>Bradyrhizobium</taxon>
    </lineage>
</organism>
<dbReference type="RefSeq" id="WP_195800270.1">
    <property type="nucleotide sequence ID" value="NZ_CP061379.1"/>
</dbReference>
<dbReference type="EMBL" id="CP061379">
    <property type="protein sequence ID" value="QPF90687.1"/>
    <property type="molecule type" value="Genomic_DNA"/>
</dbReference>
<dbReference type="InterPro" id="IPR006222">
    <property type="entry name" value="GCVT_N"/>
</dbReference>
<reference evidence="3 4" key="1">
    <citation type="submission" date="2020-09" db="EMBL/GenBank/DDBJ databases">
        <title>Complete genomes of bradyrhizobia occurring on native shrubby legumes in Australia.</title>
        <authorList>
            <person name="Lafay B."/>
        </authorList>
    </citation>
    <scope>NUCLEOTIDE SEQUENCE [LARGE SCALE GENOMIC DNA]</scope>
    <source>
        <strain evidence="3 4">BDV5040</strain>
    </source>
</reference>
<protein>
    <submittedName>
        <fullName evidence="3">Aminomethyl transferase family protein</fullName>
    </submittedName>
</protein>
<sequence>MSVTVEQLRIGIPSIAGWGNLEYTDWIDESESWKKGCYLDEWSFLDELRVSGPDALTLFSSFAVNSFAKFEIGQAKRIICCNRDGKIIGEGILTRFGLDEFEFQALGPVTTWLEYQLRKGGYNAQWQYRVSKFKFQVQGVSSLEVLEKLVGPRVRDVRFMHQHSFPVAGHATLFLRQGTAAEIGFELQGPLVHADDVREAILSAGRASGIRRRGSRTAMINHLETCFPIVTHDYLPAVCQPSESEFYEDLSKRERLGTLKFRRWTLDSCLKVNGSFHADHVSAWYRSPVDLGWAKNVKFDHDFYGREALEREIANPRRKIVTLIWSAEDCQDVQNSLFRADAEPYEFMDMPRQQQFCMDAHSVLAKDREVGVATSRSFSFTFRQMMSHCVIDLDKSEVGTEVEVIWGNPGKRQKRIRATVAPSPYKWDHRRTNLKTARAEAHPL</sequence>
<evidence type="ECO:0000313" key="4">
    <source>
        <dbReference type="Proteomes" id="UP000594621"/>
    </source>
</evidence>
<dbReference type="PANTHER" id="PTHR43757:SF2">
    <property type="entry name" value="AMINOMETHYLTRANSFERASE, MITOCHONDRIAL"/>
    <property type="match status" value="1"/>
</dbReference>
<dbReference type="Pfam" id="PF01571">
    <property type="entry name" value="GCV_T"/>
    <property type="match status" value="1"/>
</dbReference>
<dbReference type="SUPFAM" id="SSF101790">
    <property type="entry name" value="Aminomethyltransferase beta-barrel domain"/>
    <property type="match status" value="1"/>
</dbReference>
<name>A0A7S9D3W7_9BRAD</name>
<keyword evidence="3" id="KW-0808">Transferase</keyword>
<proteinExistence type="predicted"/>
<feature type="binding site" evidence="1">
    <location>
        <position position="186"/>
    </location>
    <ligand>
        <name>substrate</name>
    </ligand>
</feature>
<dbReference type="InterPro" id="IPR027266">
    <property type="entry name" value="TrmE/GcvT-like"/>
</dbReference>
<feature type="domain" description="GCVT N-terminal" evidence="2">
    <location>
        <begin position="26"/>
        <end position="235"/>
    </location>
</feature>
<dbReference type="GO" id="GO:0016740">
    <property type="term" value="F:transferase activity"/>
    <property type="evidence" value="ECO:0007669"/>
    <property type="project" value="UniProtKB-KW"/>
</dbReference>
<dbReference type="Proteomes" id="UP000594621">
    <property type="component" value="Chromosome"/>
</dbReference>
<evidence type="ECO:0000256" key="1">
    <source>
        <dbReference type="PIRSR" id="PIRSR006487-1"/>
    </source>
</evidence>
<dbReference type="AlphaFoldDB" id="A0A7S9D3W7"/>